<dbReference type="PANTHER" id="PTHR30473">
    <property type="entry name" value="PROTEIN PHOH"/>
    <property type="match status" value="1"/>
</dbReference>
<evidence type="ECO:0000259" key="7">
    <source>
        <dbReference type="Pfam" id="PF00013"/>
    </source>
</evidence>
<dbReference type="EMBL" id="JAFGIX010000033">
    <property type="protein sequence ID" value="MBN1572995.1"/>
    <property type="molecule type" value="Genomic_DNA"/>
</dbReference>
<dbReference type="PANTHER" id="PTHR30473:SF1">
    <property type="entry name" value="PHOH-LIKE PROTEIN"/>
    <property type="match status" value="1"/>
</dbReference>
<dbReference type="GO" id="GO:0005829">
    <property type="term" value="C:cytosol"/>
    <property type="evidence" value="ECO:0007669"/>
    <property type="project" value="TreeGrafter"/>
</dbReference>
<accession>A0A9D8KDB1</accession>
<name>A0A9D8KDB1_9DELT</name>
<dbReference type="InterPro" id="IPR036612">
    <property type="entry name" value="KH_dom_type_1_sf"/>
</dbReference>
<dbReference type="GO" id="GO:0005524">
    <property type="term" value="F:ATP binding"/>
    <property type="evidence" value="ECO:0007669"/>
    <property type="project" value="UniProtKB-KW"/>
</dbReference>
<dbReference type="Proteomes" id="UP000809273">
    <property type="component" value="Unassembled WGS sequence"/>
</dbReference>
<keyword evidence="5" id="KW-0067">ATP-binding</keyword>
<protein>
    <recommendedName>
        <fullName evidence="6">PhoH-like protein</fullName>
    </recommendedName>
</protein>
<comment type="similarity">
    <text evidence="2">Belongs to the PhoH family.</text>
</comment>
<dbReference type="InterPro" id="IPR003714">
    <property type="entry name" value="PhoH"/>
</dbReference>
<dbReference type="Pfam" id="PF02562">
    <property type="entry name" value="PhoH"/>
    <property type="match status" value="1"/>
</dbReference>
<dbReference type="SUPFAM" id="SSF54791">
    <property type="entry name" value="Eukaryotic type KH-domain (KH-domain type I)"/>
    <property type="match status" value="1"/>
</dbReference>
<evidence type="ECO:0000259" key="8">
    <source>
        <dbReference type="Pfam" id="PF02562"/>
    </source>
</evidence>
<organism evidence="9 10">
    <name type="scientific">Candidatus Zymogenus saltonus</name>
    <dbReference type="NCBI Taxonomy" id="2844893"/>
    <lineage>
        <taxon>Bacteria</taxon>
        <taxon>Deltaproteobacteria</taxon>
        <taxon>Candidatus Zymogenia</taxon>
        <taxon>Candidatus Zymogeniales</taxon>
        <taxon>Candidatus Zymogenaceae</taxon>
        <taxon>Candidatus Zymogenus</taxon>
    </lineage>
</organism>
<dbReference type="FunFam" id="3.40.50.300:FF:000013">
    <property type="entry name" value="PhoH family ATPase"/>
    <property type="match status" value="1"/>
</dbReference>
<evidence type="ECO:0000256" key="6">
    <source>
        <dbReference type="ARBA" id="ARBA00039970"/>
    </source>
</evidence>
<evidence type="ECO:0000256" key="4">
    <source>
        <dbReference type="ARBA" id="ARBA00022741"/>
    </source>
</evidence>
<dbReference type="Pfam" id="PF00013">
    <property type="entry name" value="KH_1"/>
    <property type="match status" value="1"/>
</dbReference>
<dbReference type="InterPro" id="IPR004088">
    <property type="entry name" value="KH_dom_type_1"/>
</dbReference>
<evidence type="ECO:0000256" key="2">
    <source>
        <dbReference type="ARBA" id="ARBA00010393"/>
    </source>
</evidence>
<dbReference type="GO" id="GO:0003723">
    <property type="term" value="F:RNA binding"/>
    <property type="evidence" value="ECO:0007669"/>
    <property type="project" value="InterPro"/>
</dbReference>
<reference evidence="9" key="2">
    <citation type="submission" date="2021-01" db="EMBL/GenBank/DDBJ databases">
        <authorList>
            <person name="Hahn C.R."/>
            <person name="Youssef N.H."/>
            <person name="Elshahed M."/>
        </authorList>
    </citation>
    <scope>NUCLEOTIDE SEQUENCE</scope>
    <source>
        <strain evidence="9">Zod_Metabat.24</strain>
    </source>
</reference>
<sequence>MSLDSTTKIDFEDNNLVRSLFGEHNSHLTIIEEDTGTKISARGATVTITGDKDEVEISENLLIQLYDLLKKGYPVYSPDIDFALRILKANRKVNLKEIFLDTVYISSKKRSITPKSLAQKKYIDSIRQFDIVFGIGPAGTGKTYLAMAMAMDLITRGKVNRVILTRPAVEAGEKLGFLPGDIYEKINPYLRPLYDALHDMMDFEQAQRLVHKGIIEVAPLAFMRGRTLNDSFIVLDEAQNTTSEQMKMFLTRLGFNSKTVITGDITQIDLPPGKISGLVEAKKILSDIEGIDFCYFNEKDVVRHRLVREIIKAYEKLDKDLESNENIR</sequence>
<comment type="caution">
    <text evidence="9">The sequence shown here is derived from an EMBL/GenBank/DDBJ whole genome shotgun (WGS) entry which is preliminary data.</text>
</comment>
<evidence type="ECO:0000256" key="5">
    <source>
        <dbReference type="ARBA" id="ARBA00022840"/>
    </source>
</evidence>
<keyword evidence="3" id="KW-0963">Cytoplasm</keyword>
<comment type="subcellular location">
    <subcellularLocation>
        <location evidence="1">Cytoplasm</location>
    </subcellularLocation>
</comment>
<gene>
    <name evidence="9" type="ORF">JW984_07360</name>
</gene>
<reference evidence="9" key="1">
    <citation type="journal article" date="2021" name="Environ. Microbiol.">
        <title>Genomic characterization of three novel Desulfobacterota classes expand the metabolic and phylogenetic diversity of the phylum.</title>
        <authorList>
            <person name="Murphy C.L."/>
            <person name="Biggerstaff J."/>
            <person name="Eichhorn A."/>
            <person name="Ewing E."/>
            <person name="Shahan R."/>
            <person name="Soriano D."/>
            <person name="Stewart S."/>
            <person name="VanMol K."/>
            <person name="Walker R."/>
            <person name="Walters P."/>
            <person name="Elshahed M.S."/>
            <person name="Youssef N.H."/>
        </authorList>
    </citation>
    <scope>NUCLEOTIDE SEQUENCE</scope>
    <source>
        <strain evidence="9">Zod_Metabat.24</strain>
    </source>
</reference>
<dbReference type="Gene3D" id="3.40.50.300">
    <property type="entry name" value="P-loop containing nucleotide triphosphate hydrolases"/>
    <property type="match status" value="1"/>
</dbReference>
<evidence type="ECO:0000256" key="3">
    <source>
        <dbReference type="ARBA" id="ARBA00022490"/>
    </source>
</evidence>
<keyword evidence="4" id="KW-0547">Nucleotide-binding</keyword>
<dbReference type="InterPro" id="IPR051451">
    <property type="entry name" value="PhoH2-like"/>
</dbReference>
<feature type="domain" description="PhoH-like protein" evidence="8">
    <location>
        <begin position="112"/>
        <end position="315"/>
    </location>
</feature>
<dbReference type="SUPFAM" id="SSF52540">
    <property type="entry name" value="P-loop containing nucleoside triphosphate hydrolases"/>
    <property type="match status" value="1"/>
</dbReference>
<evidence type="ECO:0000313" key="9">
    <source>
        <dbReference type="EMBL" id="MBN1572995.1"/>
    </source>
</evidence>
<dbReference type="InterPro" id="IPR027417">
    <property type="entry name" value="P-loop_NTPase"/>
</dbReference>
<evidence type="ECO:0000256" key="1">
    <source>
        <dbReference type="ARBA" id="ARBA00004496"/>
    </source>
</evidence>
<evidence type="ECO:0000313" key="10">
    <source>
        <dbReference type="Proteomes" id="UP000809273"/>
    </source>
</evidence>
<feature type="domain" description="K Homology" evidence="7">
    <location>
        <begin position="13"/>
        <end position="62"/>
    </location>
</feature>
<proteinExistence type="inferred from homology"/>
<dbReference type="AlphaFoldDB" id="A0A9D8KDB1"/>